<dbReference type="Proteomes" id="UP000534783">
    <property type="component" value="Unassembled WGS sequence"/>
</dbReference>
<evidence type="ECO:0000313" key="6">
    <source>
        <dbReference type="Proteomes" id="UP000534783"/>
    </source>
</evidence>
<dbReference type="Gene3D" id="1.10.10.10">
    <property type="entry name" value="Winged helix-like DNA-binding domain superfamily/Winged helix DNA-binding domain"/>
    <property type="match status" value="1"/>
</dbReference>
<dbReference type="EMBL" id="VTOW01000008">
    <property type="protein sequence ID" value="NKE73567.1"/>
    <property type="molecule type" value="Genomic_DNA"/>
</dbReference>
<dbReference type="InterPro" id="IPR011991">
    <property type="entry name" value="ArsR-like_HTH"/>
</dbReference>
<dbReference type="InterPro" id="IPR001845">
    <property type="entry name" value="HTH_ArsR_DNA-bd_dom"/>
</dbReference>
<keyword evidence="2" id="KW-0238">DNA-binding</keyword>
<evidence type="ECO:0000256" key="2">
    <source>
        <dbReference type="ARBA" id="ARBA00023125"/>
    </source>
</evidence>
<protein>
    <submittedName>
        <fullName evidence="5">Winged helix-turn-helix transcriptional regulator</fullName>
    </submittedName>
</protein>
<dbReference type="PANTHER" id="PTHR43132">
    <property type="entry name" value="ARSENICAL RESISTANCE OPERON REPRESSOR ARSR-RELATED"/>
    <property type="match status" value="1"/>
</dbReference>
<keyword evidence="1" id="KW-0805">Transcription regulation</keyword>
<dbReference type="NCBIfam" id="NF033788">
    <property type="entry name" value="HTH_metalloreg"/>
    <property type="match status" value="1"/>
</dbReference>
<evidence type="ECO:0000256" key="1">
    <source>
        <dbReference type="ARBA" id="ARBA00023015"/>
    </source>
</evidence>
<dbReference type="GO" id="GO:0003677">
    <property type="term" value="F:DNA binding"/>
    <property type="evidence" value="ECO:0007669"/>
    <property type="project" value="UniProtKB-KW"/>
</dbReference>
<dbReference type="Pfam" id="PF01022">
    <property type="entry name" value="HTH_5"/>
    <property type="match status" value="1"/>
</dbReference>
<dbReference type="SMART" id="SM00418">
    <property type="entry name" value="HTH_ARSR"/>
    <property type="match status" value="1"/>
</dbReference>
<dbReference type="InterPro" id="IPR051011">
    <property type="entry name" value="Metal_resp_trans_reg"/>
</dbReference>
<gene>
    <name evidence="5" type="ORF">MNODULE_22665</name>
</gene>
<evidence type="ECO:0000313" key="5">
    <source>
        <dbReference type="EMBL" id="NKE73567.1"/>
    </source>
</evidence>
<evidence type="ECO:0000259" key="4">
    <source>
        <dbReference type="PROSITE" id="PS50987"/>
    </source>
</evidence>
<keyword evidence="3" id="KW-0804">Transcription</keyword>
<dbReference type="PROSITE" id="PS50987">
    <property type="entry name" value="HTH_ARSR_2"/>
    <property type="match status" value="1"/>
</dbReference>
<dbReference type="SUPFAM" id="SSF46785">
    <property type="entry name" value="Winged helix' DNA-binding domain"/>
    <property type="match status" value="1"/>
</dbReference>
<dbReference type="RefSeq" id="WP_168063528.1">
    <property type="nucleotide sequence ID" value="NZ_VTOW01000008.1"/>
</dbReference>
<dbReference type="InterPro" id="IPR036390">
    <property type="entry name" value="WH_DNA-bd_sf"/>
</dbReference>
<dbReference type="InterPro" id="IPR036388">
    <property type="entry name" value="WH-like_DNA-bd_sf"/>
</dbReference>
<dbReference type="PRINTS" id="PR00778">
    <property type="entry name" value="HTHARSR"/>
</dbReference>
<reference evidence="5 6" key="1">
    <citation type="journal article" date="2020" name="Nature">
        <title>Bacterial chemolithoautotrophy via manganese oxidation.</title>
        <authorList>
            <person name="Yu H."/>
            <person name="Leadbetter J.R."/>
        </authorList>
    </citation>
    <scope>NUCLEOTIDE SEQUENCE [LARGE SCALE GENOMIC DNA]</scope>
    <source>
        <strain evidence="5 6">Mn-1</strain>
    </source>
</reference>
<keyword evidence="6" id="KW-1185">Reference proteome</keyword>
<sequence>MKQKQVILSNEALELVAARFRILGEPMRLKLLRALLERERTVTELIELTKGTQANVSKHLNLLTQAGLLGRRKEGLHVYYSIADVSIFELCQMVCGRLREQFEQQAKAFSSSRF</sequence>
<proteinExistence type="predicted"/>
<feature type="domain" description="HTH arsR-type" evidence="4">
    <location>
        <begin position="8"/>
        <end position="102"/>
    </location>
</feature>
<dbReference type="PANTHER" id="PTHR43132:SF9">
    <property type="entry name" value="ARSR FAMILY TRANSCRIPTIONAL REGULATORY PROTEIN"/>
    <property type="match status" value="1"/>
</dbReference>
<comment type="caution">
    <text evidence="5">The sequence shown here is derived from an EMBL/GenBank/DDBJ whole genome shotgun (WGS) entry which is preliminary data.</text>
</comment>
<accession>A0A7X6DUP3</accession>
<evidence type="ECO:0000256" key="3">
    <source>
        <dbReference type="ARBA" id="ARBA00023163"/>
    </source>
</evidence>
<dbReference type="GO" id="GO:0003700">
    <property type="term" value="F:DNA-binding transcription factor activity"/>
    <property type="evidence" value="ECO:0007669"/>
    <property type="project" value="InterPro"/>
</dbReference>
<dbReference type="CDD" id="cd00090">
    <property type="entry name" value="HTH_ARSR"/>
    <property type="match status" value="1"/>
</dbReference>
<organism evidence="5 6">
    <name type="scientific">Candidatus Manganitrophus noduliformans</name>
    <dbReference type="NCBI Taxonomy" id="2606439"/>
    <lineage>
        <taxon>Bacteria</taxon>
        <taxon>Pseudomonadati</taxon>
        <taxon>Nitrospirota</taxon>
        <taxon>Nitrospiria</taxon>
        <taxon>Candidatus Troglogloeales</taxon>
        <taxon>Candidatus Manganitrophaceae</taxon>
        <taxon>Candidatus Manganitrophus</taxon>
    </lineage>
</organism>
<name>A0A7X6DUP3_9BACT</name>
<dbReference type="AlphaFoldDB" id="A0A7X6DUP3"/>